<feature type="transmembrane region" description="Helical" evidence="7">
    <location>
        <begin position="44"/>
        <end position="64"/>
    </location>
</feature>
<dbReference type="PROSITE" id="PS50850">
    <property type="entry name" value="MFS"/>
    <property type="match status" value="1"/>
</dbReference>
<evidence type="ECO:0000313" key="9">
    <source>
        <dbReference type="EMBL" id="HJB27262.1"/>
    </source>
</evidence>
<feature type="transmembrane region" description="Helical" evidence="7">
    <location>
        <begin position="290"/>
        <end position="307"/>
    </location>
</feature>
<dbReference type="Proteomes" id="UP000823842">
    <property type="component" value="Unassembled WGS sequence"/>
</dbReference>
<comment type="subcellular location">
    <subcellularLocation>
        <location evidence="1">Cell membrane</location>
        <topology evidence="1">Multi-pass membrane protein</topology>
    </subcellularLocation>
</comment>
<keyword evidence="5 7" id="KW-1133">Transmembrane helix</keyword>
<dbReference type="InterPro" id="IPR011701">
    <property type="entry name" value="MFS"/>
</dbReference>
<keyword evidence="4 7" id="KW-0812">Transmembrane</keyword>
<evidence type="ECO:0000256" key="1">
    <source>
        <dbReference type="ARBA" id="ARBA00004651"/>
    </source>
</evidence>
<comment type="caution">
    <text evidence="9">The sequence shown here is derived from an EMBL/GenBank/DDBJ whole genome shotgun (WGS) entry which is preliminary data.</text>
</comment>
<dbReference type="InterPro" id="IPR020846">
    <property type="entry name" value="MFS_dom"/>
</dbReference>
<dbReference type="Gene3D" id="1.20.1250.20">
    <property type="entry name" value="MFS general substrate transporter like domains"/>
    <property type="match status" value="1"/>
</dbReference>
<keyword evidence="2" id="KW-0813">Transport</keyword>
<protein>
    <submittedName>
        <fullName evidence="9">MFS transporter</fullName>
    </submittedName>
</protein>
<feature type="transmembrane region" description="Helical" evidence="7">
    <location>
        <begin position="375"/>
        <end position="395"/>
    </location>
</feature>
<evidence type="ECO:0000256" key="2">
    <source>
        <dbReference type="ARBA" id="ARBA00022448"/>
    </source>
</evidence>
<dbReference type="GO" id="GO:0022857">
    <property type="term" value="F:transmembrane transporter activity"/>
    <property type="evidence" value="ECO:0007669"/>
    <property type="project" value="InterPro"/>
</dbReference>
<dbReference type="PANTHER" id="PTHR43266:SF10">
    <property type="entry name" value="BACILYSIN EXPORTER BACE-RELATED"/>
    <property type="match status" value="1"/>
</dbReference>
<dbReference type="InterPro" id="IPR036259">
    <property type="entry name" value="MFS_trans_sf"/>
</dbReference>
<dbReference type="AlphaFoldDB" id="A0A9D2LPX7"/>
<feature type="domain" description="Major facilitator superfamily (MFS) profile" evidence="8">
    <location>
        <begin position="171"/>
        <end position="403"/>
    </location>
</feature>
<keyword evidence="3" id="KW-1003">Cell membrane</keyword>
<evidence type="ECO:0000256" key="5">
    <source>
        <dbReference type="ARBA" id="ARBA00022989"/>
    </source>
</evidence>
<evidence type="ECO:0000256" key="6">
    <source>
        <dbReference type="ARBA" id="ARBA00023136"/>
    </source>
</evidence>
<reference evidence="9" key="2">
    <citation type="submission" date="2021-04" db="EMBL/GenBank/DDBJ databases">
        <authorList>
            <person name="Gilroy R."/>
        </authorList>
    </citation>
    <scope>NUCLEOTIDE SEQUENCE</scope>
    <source>
        <strain evidence="9">ChiSjej1B19-5720</strain>
    </source>
</reference>
<dbReference type="SUPFAM" id="SSF103473">
    <property type="entry name" value="MFS general substrate transporter"/>
    <property type="match status" value="1"/>
</dbReference>
<name>A0A9D2LPX7_9FIRM</name>
<feature type="transmembrane region" description="Helical" evidence="7">
    <location>
        <begin position="12"/>
        <end position="38"/>
    </location>
</feature>
<evidence type="ECO:0000313" key="10">
    <source>
        <dbReference type="Proteomes" id="UP000823842"/>
    </source>
</evidence>
<feature type="transmembrane region" description="Helical" evidence="7">
    <location>
        <begin position="227"/>
        <end position="252"/>
    </location>
</feature>
<dbReference type="CDD" id="cd06173">
    <property type="entry name" value="MFS_MefA_like"/>
    <property type="match status" value="1"/>
</dbReference>
<evidence type="ECO:0000256" key="7">
    <source>
        <dbReference type="SAM" id="Phobius"/>
    </source>
</evidence>
<evidence type="ECO:0000256" key="3">
    <source>
        <dbReference type="ARBA" id="ARBA00022475"/>
    </source>
</evidence>
<proteinExistence type="predicted"/>
<feature type="transmembrane region" description="Helical" evidence="7">
    <location>
        <begin position="313"/>
        <end position="335"/>
    </location>
</feature>
<feature type="transmembrane region" description="Helical" evidence="7">
    <location>
        <begin position="347"/>
        <end position="369"/>
    </location>
</feature>
<dbReference type="GO" id="GO:0005886">
    <property type="term" value="C:plasma membrane"/>
    <property type="evidence" value="ECO:0007669"/>
    <property type="project" value="UniProtKB-SubCell"/>
</dbReference>
<gene>
    <name evidence="9" type="ORF">IAA06_00495</name>
</gene>
<organism evidence="9 10">
    <name type="scientific">Candidatus Blautia faecavium</name>
    <dbReference type="NCBI Taxonomy" id="2838487"/>
    <lineage>
        <taxon>Bacteria</taxon>
        <taxon>Bacillati</taxon>
        <taxon>Bacillota</taxon>
        <taxon>Clostridia</taxon>
        <taxon>Lachnospirales</taxon>
        <taxon>Lachnospiraceae</taxon>
        <taxon>Blautia</taxon>
    </lineage>
</organism>
<sequence>MVQMQNNWKKKTAFFLISQTITLFGSQIVQMAVIWYVTLQTTEGAWVAAFSLCSYLPQFFLSFWGGVWADRYNRKVLIIAADTGTAAVTLIMLLAMPYITGEREILTALLFMSALRSIGAGVQAPAVNTVIPRLVPKEALMRYNGINAAMQSFVQFSAPGAAGVVLTAGTLQMALLIDVLTAALGIGIFVWVKMPEEKKIGGAVPAFRELFEGTCCAFSDKVIGKLLLLYGAITFLCVPAGYLSGLLVSRIYGNTYGYMTAAELAGFGGMLAGGLFMSVWGGFKARRKTLAAGLAVFGLAAVGMGLARNFIIYLSLMIMYGVALTTLQTTITTSLQENTGFSVQGRIFGLMNSIYSVSYPAGMALFGPMADKIPLQWIMIASGGVLLFLGIVLGGHKDHFSAI</sequence>
<feature type="transmembrane region" description="Helical" evidence="7">
    <location>
        <begin position="76"/>
        <end position="99"/>
    </location>
</feature>
<reference evidence="9" key="1">
    <citation type="journal article" date="2021" name="PeerJ">
        <title>Extensive microbial diversity within the chicken gut microbiome revealed by metagenomics and culture.</title>
        <authorList>
            <person name="Gilroy R."/>
            <person name="Ravi A."/>
            <person name="Getino M."/>
            <person name="Pursley I."/>
            <person name="Horton D.L."/>
            <person name="Alikhan N.F."/>
            <person name="Baker D."/>
            <person name="Gharbi K."/>
            <person name="Hall N."/>
            <person name="Watson M."/>
            <person name="Adriaenssens E.M."/>
            <person name="Foster-Nyarko E."/>
            <person name="Jarju S."/>
            <person name="Secka A."/>
            <person name="Antonio M."/>
            <person name="Oren A."/>
            <person name="Chaudhuri R.R."/>
            <person name="La Ragione R."/>
            <person name="Hildebrand F."/>
            <person name="Pallen M.J."/>
        </authorList>
    </citation>
    <scope>NUCLEOTIDE SEQUENCE</scope>
    <source>
        <strain evidence="9">ChiSjej1B19-5720</strain>
    </source>
</reference>
<feature type="transmembrane region" description="Helical" evidence="7">
    <location>
        <begin position="264"/>
        <end position="283"/>
    </location>
</feature>
<feature type="transmembrane region" description="Helical" evidence="7">
    <location>
        <begin position="174"/>
        <end position="192"/>
    </location>
</feature>
<evidence type="ECO:0000259" key="8">
    <source>
        <dbReference type="PROSITE" id="PS50850"/>
    </source>
</evidence>
<keyword evidence="6 7" id="KW-0472">Membrane</keyword>
<accession>A0A9D2LPX7</accession>
<dbReference type="EMBL" id="DWYZ01000011">
    <property type="protein sequence ID" value="HJB27262.1"/>
    <property type="molecule type" value="Genomic_DNA"/>
</dbReference>
<dbReference type="Pfam" id="PF07690">
    <property type="entry name" value="MFS_1"/>
    <property type="match status" value="1"/>
</dbReference>
<dbReference type="PANTHER" id="PTHR43266">
    <property type="entry name" value="MACROLIDE-EFFLUX PROTEIN"/>
    <property type="match status" value="1"/>
</dbReference>
<evidence type="ECO:0000256" key="4">
    <source>
        <dbReference type="ARBA" id="ARBA00022692"/>
    </source>
</evidence>